<keyword evidence="3" id="KW-1185">Reference proteome</keyword>
<reference evidence="2" key="1">
    <citation type="submission" date="2020-03" db="EMBL/GenBank/DDBJ databases">
        <authorList>
            <person name="He L."/>
        </authorList>
    </citation>
    <scope>NUCLEOTIDE SEQUENCE</scope>
    <source>
        <strain evidence="2">CkLH20</strain>
    </source>
</reference>
<dbReference type="RefSeq" id="XP_038746997.1">
    <property type="nucleotide sequence ID" value="XM_038887955.1"/>
</dbReference>
<gene>
    <name evidence="2" type="ORF">CkaCkLH20_05236</name>
</gene>
<sequence length="148" mass="17432">MEPLTCPATDEEMVDAPDLQPFTEDEAAALFLQMQSFQRQYKEEGYKAPDDASPKEIELAMIRGTLNFRARDISTTLFYNFVAYPMPSHCLPASDPTTLLLREYQHTLTTTNEAWQRLIEKKLRRRHLEDQRRRREIRERHEMTSPAE</sequence>
<evidence type="ECO:0000313" key="3">
    <source>
        <dbReference type="Proteomes" id="UP000781932"/>
    </source>
</evidence>
<dbReference type="GeneID" id="62161029"/>
<dbReference type="EMBL" id="JAATWM020000014">
    <property type="protein sequence ID" value="KAF9877536.1"/>
    <property type="molecule type" value="Genomic_DNA"/>
</dbReference>
<dbReference type="Proteomes" id="UP000781932">
    <property type="component" value="Unassembled WGS sequence"/>
</dbReference>
<evidence type="ECO:0000313" key="2">
    <source>
        <dbReference type="EMBL" id="KAF9877536.1"/>
    </source>
</evidence>
<evidence type="ECO:0000256" key="1">
    <source>
        <dbReference type="SAM" id="MobiDB-lite"/>
    </source>
</evidence>
<protein>
    <submittedName>
        <fullName evidence="2">Uncharacterized protein</fullName>
    </submittedName>
</protein>
<dbReference type="OrthoDB" id="4843340at2759"/>
<accession>A0A9P6IBM3</accession>
<dbReference type="AlphaFoldDB" id="A0A9P6IBM3"/>
<proteinExistence type="predicted"/>
<organism evidence="2 3">
    <name type="scientific">Colletotrichum karsti</name>
    <dbReference type="NCBI Taxonomy" id="1095194"/>
    <lineage>
        <taxon>Eukaryota</taxon>
        <taxon>Fungi</taxon>
        <taxon>Dikarya</taxon>
        <taxon>Ascomycota</taxon>
        <taxon>Pezizomycotina</taxon>
        <taxon>Sordariomycetes</taxon>
        <taxon>Hypocreomycetidae</taxon>
        <taxon>Glomerellales</taxon>
        <taxon>Glomerellaceae</taxon>
        <taxon>Colletotrichum</taxon>
        <taxon>Colletotrichum boninense species complex</taxon>
    </lineage>
</organism>
<feature type="region of interest" description="Disordered" evidence="1">
    <location>
        <begin position="129"/>
        <end position="148"/>
    </location>
</feature>
<comment type="caution">
    <text evidence="2">The sequence shown here is derived from an EMBL/GenBank/DDBJ whole genome shotgun (WGS) entry which is preliminary data.</text>
</comment>
<name>A0A9P6IBM3_9PEZI</name>
<reference evidence="2" key="2">
    <citation type="submission" date="2020-11" db="EMBL/GenBank/DDBJ databases">
        <title>Whole genome sequencing of Colletotrichum sp.</title>
        <authorList>
            <person name="Li H."/>
        </authorList>
    </citation>
    <scope>NUCLEOTIDE SEQUENCE</scope>
    <source>
        <strain evidence="2">CkLH20</strain>
    </source>
</reference>